<proteinExistence type="predicted"/>
<dbReference type="AlphaFoldDB" id="A0A6C0K1F3"/>
<evidence type="ECO:0000313" key="1">
    <source>
        <dbReference type="EMBL" id="QHU09884.1"/>
    </source>
</evidence>
<protein>
    <submittedName>
        <fullName evidence="1">Uncharacterized protein</fullName>
    </submittedName>
</protein>
<sequence>MATIYADSKECSIEDIAAIPADKQMPAIIQIRKGNVNIELVAILGDDYYRCYECTYVGDGEHIKRRANVLSLDLLDAIQTHVDRLNAN</sequence>
<reference evidence="1" key="1">
    <citation type="journal article" date="2020" name="Nature">
        <title>Giant virus diversity and host interactions through global metagenomics.</title>
        <authorList>
            <person name="Schulz F."/>
            <person name="Roux S."/>
            <person name="Paez-Espino D."/>
            <person name="Jungbluth S."/>
            <person name="Walsh D.A."/>
            <person name="Denef V.J."/>
            <person name="McMahon K.D."/>
            <person name="Konstantinidis K.T."/>
            <person name="Eloe-Fadrosh E.A."/>
            <person name="Kyrpides N.C."/>
            <person name="Woyke T."/>
        </authorList>
    </citation>
    <scope>NUCLEOTIDE SEQUENCE</scope>
    <source>
        <strain evidence="1">GVMAG-S-1101164-164</strain>
    </source>
</reference>
<accession>A0A6C0K1F3</accession>
<organism evidence="1">
    <name type="scientific">viral metagenome</name>
    <dbReference type="NCBI Taxonomy" id="1070528"/>
    <lineage>
        <taxon>unclassified sequences</taxon>
        <taxon>metagenomes</taxon>
        <taxon>organismal metagenomes</taxon>
    </lineage>
</organism>
<dbReference type="EMBL" id="MN740746">
    <property type="protein sequence ID" value="QHU09884.1"/>
    <property type="molecule type" value="Genomic_DNA"/>
</dbReference>
<name>A0A6C0K1F3_9ZZZZ</name>